<dbReference type="AlphaFoldDB" id="A0A8J6DQS1"/>
<dbReference type="InterPro" id="IPR011990">
    <property type="entry name" value="TPR-like_helical_dom_sf"/>
</dbReference>
<keyword evidence="3" id="KW-1185">Reference proteome</keyword>
<dbReference type="SMART" id="SM00028">
    <property type="entry name" value="TPR"/>
    <property type="match status" value="3"/>
</dbReference>
<dbReference type="EMBL" id="JAGFMF010011680">
    <property type="protein sequence ID" value="KAG8516365.1"/>
    <property type="molecule type" value="Genomic_DNA"/>
</dbReference>
<evidence type="ECO:0000313" key="3">
    <source>
        <dbReference type="Proteomes" id="UP000700334"/>
    </source>
</evidence>
<gene>
    <name evidence="2" type="ORF">J0S82_016099</name>
</gene>
<dbReference type="PANTHER" id="PTHR14485">
    <property type="entry name" value="TETRATRICOPEPTIDE REPEAT PROTEIN 23"/>
    <property type="match status" value="1"/>
</dbReference>
<dbReference type="OrthoDB" id="9986634at2759"/>
<name>A0A8J6DQS1_GALPY</name>
<organism evidence="2 3">
    <name type="scientific">Galemys pyrenaicus</name>
    <name type="common">Iberian desman</name>
    <name type="synonym">Pyrenean desman</name>
    <dbReference type="NCBI Taxonomy" id="202257"/>
    <lineage>
        <taxon>Eukaryota</taxon>
        <taxon>Metazoa</taxon>
        <taxon>Chordata</taxon>
        <taxon>Craniata</taxon>
        <taxon>Vertebrata</taxon>
        <taxon>Euteleostomi</taxon>
        <taxon>Mammalia</taxon>
        <taxon>Eutheria</taxon>
        <taxon>Laurasiatheria</taxon>
        <taxon>Eulipotyphla</taxon>
        <taxon>Talpidae</taxon>
        <taxon>Galemys</taxon>
    </lineage>
</organism>
<protein>
    <submittedName>
        <fullName evidence="2">Tetratricopeptide repeat protein 23</fullName>
    </submittedName>
</protein>
<dbReference type="InterPro" id="IPR019734">
    <property type="entry name" value="TPR_rpt"/>
</dbReference>
<comment type="caution">
    <text evidence="2">The sequence shown here is derived from an EMBL/GenBank/DDBJ whole genome shotgun (WGS) entry which is preliminary data.</text>
</comment>
<feature type="region of interest" description="Disordered" evidence="1">
    <location>
        <begin position="59"/>
        <end position="130"/>
    </location>
</feature>
<feature type="region of interest" description="Disordered" evidence="1">
    <location>
        <begin position="1"/>
        <end position="34"/>
    </location>
</feature>
<accession>A0A8J6DQS1</accession>
<sequence>MTAMSQTRPGDFPAAHGEEGPAAGASRGPDGPKVHWPRPRCCYRQGLRAGCGAWGPRPVSHPRADGRTHLRAGGASAPGRRRRWTPSRGPAGRAGRGAGRGEARAARGGTGRGGAERALQRTRGKQNLGGGRRNLAIIRPCSRDFTIGRTRGSFSQKCSYWPRARHPADWPRLLRGPGFRLRRGTMLSTRDNVYKNMHESQETHISNHLDEVVAAVSLTPRNKISNKLPQTALFQPPREKLHLCEEKVKSFSSNHKYKEAVQELVRCMALTRICYGDSHWKLAEAHVNLAQGYLQLKGMSLQAKKHAEKAKEILTNSIAPPYNDHTDVFKCSVELFHTLGRALLSLQKFKDASENLTKAERLSKELLQCGRVLKEEWVEIQARIKLSFAQVYQGQKKSKEALSLYRETLEYIEISKGERSLESVPVLRELAGAEQALGFHDAAVDHQLQAHLIVLSRNPSQEEAGGSAHSVARAAVASGKPEHHGVAEQYFQESMANLKDAKGTGKAKFLTVQDEYCHFLQVTGQQERATSILKESLEAKVGVFGDLSPEVAETYRLLSAADLAQRNHSGAHKKLKKCLQIQTLLYGPQDRRTVATQQAVTVLSKAPEVAVKSRQTPKIKPAFCASVAHTALGKARPNVAD</sequence>
<dbReference type="Gene3D" id="1.25.40.10">
    <property type="entry name" value="Tetratricopeptide repeat domain"/>
    <property type="match status" value="2"/>
</dbReference>
<reference evidence="2" key="1">
    <citation type="journal article" date="2021" name="Evol. Appl.">
        <title>The genome of the Pyrenean desman and the effects of bottlenecks and inbreeding on the genomic landscape of an endangered species.</title>
        <authorList>
            <person name="Escoda L."/>
            <person name="Castresana J."/>
        </authorList>
    </citation>
    <scope>NUCLEOTIDE SEQUENCE</scope>
    <source>
        <strain evidence="2">IBE-C5619</strain>
    </source>
</reference>
<evidence type="ECO:0000256" key="1">
    <source>
        <dbReference type="SAM" id="MobiDB-lite"/>
    </source>
</evidence>
<evidence type="ECO:0000313" key="2">
    <source>
        <dbReference type="EMBL" id="KAG8516365.1"/>
    </source>
</evidence>
<dbReference type="SUPFAM" id="SSF48452">
    <property type="entry name" value="TPR-like"/>
    <property type="match status" value="2"/>
</dbReference>
<proteinExistence type="predicted"/>
<dbReference type="PANTHER" id="PTHR14485:SF3">
    <property type="entry name" value="TETRATRICOPEPTIDE REPEAT PROTEIN 23"/>
    <property type="match status" value="1"/>
</dbReference>
<dbReference type="Proteomes" id="UP000700334">
    <property type="component" value="Unassembled WGS sequence"/>
</dbReference>
<dbReference type="InterPro" id="IPR042621">
    <property type="entry name" value="TTC23/TTC23L"/>
</dbReference>